<dbReference type="PROSITE" id="PS00934">
    <property type="entry name" value="GLYOXALASE_I_1"/>
    <property type="match status" value="1"/>
</dbReference>
<comment type="caution">
    <text evidence="3">The sequence shown here is derived from an EMBL/GenBank/DDBJ whole genome shotgun (WGS) entry which is preliminary data.</text>
</comment>
<dbReference type="InterPro" id="IPR018146">
    <property type="entry name" value="Glyoxalase_1_CS"/>
</dbReference>
<dbReference type="Proteomes" id="UP001166304">
    <property type="component" value="Unassembled WGS sequence"/>
</dbReference>
<dbReference type="InterPro" id="IPR004360">
    <property type="entry name" value="Glyas_Fos-R_dOase_dom"/>
</dbReference>
<dbReference type="GO" id="GO:0004462">
    <property type="term" value="F:lactoylglutathione lyase activity"/>
    <property type="evidence" value="ECO:0007669"/>
    <property type="project" value="InterPro"/>
</dbReference>
<dbReference type="PANTHER" id="PTHR43048:SF3">
    <property type="entry name" value="METHYLMALONYL-COA EPIMERASE, MITOCHONDRIAL"/>
    <property type="match status" value="1"/>
</dbReference>
<dbReference type="PROSITE" id="PS51819">
    <property type="entry name" value="VOC"/>
    <property type="match status" value="1"/>
</dbReference>
<accession>A0AA41KFK7</accession>
<proteinExistence type="predicted"/>
<organism evidence="3 4">
    <name type="scientific">Haloarcula salina</name>
    <dbReference type="NCBI Taxonomy" id="1429914"/>
    <lineage>
        <taxon>Archaea</taxon>
        <taxon>Methanobacteriati</taxon>
        <taxon>Methanobacteriota</taxon>
        <taxon>Stenosarchaea group</taxon>
        <taxon>Halobacteria</taxon>
        <taxon>Halobacteriales</taxon>
        <taxon>Haloarculaceae</taxon>
        <taxon>Haloarcula</taxon>
    </lineage>
</organism>
<dbReference type="GO" id="GO:0046491">
    <property type="term" value="P:L-methylmalonyl-CoA metabolic process"/>
    <property type="evidence" value="ECO:0007669"/>
    <property type="project" value="TreeGrafter"/>
</dbReference>
<evidence type="ECO:0000313" key="4">
    <source>
        <dbReference type="Proteomes" id="UP001166304"/>
    </source>
</evidence>
<dbReference type="GO" id="GO:0004493">
    <property type="term" value="F:methylmalonyl-CoA epimerase activity"/>
    <property type="evidence" value="ECO:0007669"/>
    <property type="project" value="TreeGrafter"/>
</dbReference>
<keyword evidence="4" id="KW-1185">Reference proteome</keyword>
<evidence type="ECO:0000313" key="3">
    <source>
        <dbReference type="EMBL" id="MBV0902142.1"/>
    </source>
</evidence>
<dbReference type="InterPro" id="IPR029068">
    <property type="entry name" value="Glyas_Bleomycin-R_OHBP_Dase"/>
</dbReference>
<dbReference type="InterPro" id="IPR037523">
    <property type="entry name" value="VOC_core"/>
</dbReference>
<evidence type="ECO:0000259" key="2">
    <source>
        <dbReference type="PROSITE" id="PS51819"/>
    </source>
</evidence>
<reference evidence="3" key="1">
    <citation type="submission" date="2021-06" db="EMBL/GenBank/DDBJ databases">
        <title>New haloarchaea isolates fom saline soil.</title>
        <authorList>
            <person name="Duran-Viseras A."/>
            <person name="Sanchez-Porro C.S."/>
            <person name="Ventosa A."/>
        </authorList>
    </citation>
    <scope>NUCLEOTIDE SEQUENCE</scope>
    <source>
        <strain evidence="3">JCM 18369</strain>
    </source>
</reference>
<sequence>MDLAHVAICVSDLDRAMDFYGDLGFEETHRFTLDGVTNVYLGRDSDGEADLQLRHDPDRTTPIAPSRADVDHVAFTVDDVDDTFETAIDAGAAPVLEPTEIDAAGAYAAFVEDPEGYTLEFYRWL</sequence>
<protein>
    <submittedName>
        <fullName evidence="3">VOC family protein</fullName>
    </submittedName>
</protein>
<name>A0AA41KFK7_9EURY</name>
<feature type="domain" description="VOC" evidence="2">
    <location>
        <begin position="2"/>
        <end position="124"/>
    </location>
</feature>
<dbReference type="Pfam" id="PF00903">
    <property type="entry name" value="Glyoxalase"/>
    <property type="match status" value="1"/>
</dbReference>
<dbReference type="InterPro" id="IPR051785">
    <property type="entry name" value="MMCE/EMCE_epimerase"/>
</dbReference>
<dbReference type="EMBL" id="JAHQXE010000003">
    <property type="protein sequence ID" value="MBV0902142.1"/>
    <property type="molecule type" value="Genomic_DNA"/>
</dbReference>
<keyword evidence="1" id="KW-0479">Metal-binding</keyword>
<dbReference type="RefSeq" id="WP_162413674.1">
    <property type="nucleotide sequence ID" value="NZ_JAHQXE010000003.1"/>
</dbReference>
<dbReference type="PANTHER" id="PTHR43048">
    <property type="entry name" value="METHYLMALONYL-COA EPIMERASE"/>
    <property type="match status" value="1"/>
</dbReference>
<gene>
    <name evidence="3" type="ORF">KTS37_10115</name>
</gene>
<evidence type="ECO:0000256" key="1">
    <source>
        <dbReference type="ARBA" id="ARBA00022723"/>
    </source>
</evidence>
<dbReference type="CDD" id="cd06587">
    <property type="entry name" value="VOC"/>
    <property type="match status" value="1"/>
</dbReference>
<dbReference type="SUPFAM" id="SSF54593">
    <property type="entry name" value="Glyoxalase/Bleomycin resistance protein/Dihydroxybiphenyl dioxygenase"/>
    <property type="match status" value="1"/>
</dbReference>
<dbReference type="AlphaFoldDB" id="A0AA41KFK7"/>
<dbReference type="Gene3D" id="3.10.180.10">
    <property type="entry name" value="2,3-Dihydroxybiphenyl 1,2-Dioxygenase, domain 1"/>
    <property type="match status" value="1"/>
</dbReference>
<dbReference type="GO" id="GO:0046872">
    <property type="term" value="F:metal ion binding"/>
    <property type="evidence" value="ECO:0007669"/>
    <property type="project" value="UniProtKB-KW"/>
</dbReference>